<protein>
    <submittedName>
        <fullName evidence="1">Uncharacterized protein</fullName>
    </submittedName>
</protein>
<evidence type="ECO:0000313" key="2">
    <source>
        <dbReference type="Proteomes" id="UP001198402"/>
    </source>
</evidence>
<reference evidence="2" key="1">
    <citation type="submission" date="2023-07" db="EMBL/GenBank/DDBJ databases">
        <authorList>
            <person name="Yue Y."/>
        </authorList>
    </citation>
    <scope>NUCLEOTIDE SEQUENCE [LARGE SCALE GENOMIC DNA]</scope>
    <source>
        <strain evidence="2">2Y89</strain>
    </source>
</reference>
<name>A0ABS7XZM0_9FLAO</name>
<sequence length="48" mass="5305">MKGYAFLTVNSSYLDNSLGALLKNRSAYFSLKWKYAFVNSSCTATNAS</sequence>
<proteinExistence type="predicted"/>
<accession>A0ABS7XZM0</accession>
<organism evidence="1 2">
    <name type="scientific">Winogradskyella vincentii</name>
    <dbReference type="NCBI Taxonomy" id="2877122"/>
    <lineage>
        <taxon>Bacteria</taxon>
        <taxon>Pseudomonadati</taxon>
        <taxon>Bacteroidota</taxon>
        <taxon>Flavobacteriia</taxon>
        <taxon>Flavobacteriales</taxon>
        <taxon>Flavobacteriaceae</taxon>
        <taxon>Winogradskyella</taxon>
    </lineage>
</organism>
<keyword evidence="2" id="KW-1185">Reference proteome</keyword>
<dbReference type="Proteomes" id="UP001198402">
    <property type="component" value="Unassembled WGS sequence"/>
</dbReference>
<dbReference type="RefSeq" id="WP_224478032.1">
    <property type="nucleotide sequence ID" value="NZ_JAIUJS010000003.1"/>
</dbReference>
<dbReference type="EMBL" id="JAIUJS010000003">
    <property type="protein sequence ID" value="MCA0153098.1"/>
    <property type="molecule type" value="Genomic_DNA"/>
</dbReference>
<comment type="caution">
    <text evidence="1">The sequence shown here is derived from an EMBL/GenBank/DDBJ whole genome shotgun (WGS) entry which is preliminary data.</text>
</comment>
<gene>
    <name evidence="1" type="ORF">LBV24_07710</name>
</gene>
<evidence type="ECO:0000313" key="1">
    <source>
        <dbReference type="EMBL" id="MCA0153098.1"/>
    </source>
</evidence>